<accession>A0ABN7TYR8</accession>
<evidence type="ECO:0000256" key="9">
    <source>
        <dbReference type="ARBA" id="ARBA00023136"/>
    </source>
</evidence>
<keyword evidence="5 13" id="KW-0808">Transferase</keyword>
<name>A0ABN7TYR8_9BACL</name>
<protein>
    <recommendedName>
        <fullName evidence="3">histidine kinase</fullName>
        <ecNumber evidence="3">2.7.13.3</ecNumber>
    </recommendedName>
</protein>
<feature type="domain" description="HAMP" evidence="12">
    <location>
        <begin position="170"/>
        <end position="222"/>
    </location>
</feature>
<evidence type="ECO:0000313" key="13">
    <source>
        <dbReference type="EMBL" id="CAG7657537.1"/>
    </source>
</evidence>
<keyword evidence="4" id="KW-1003">Cell membrane</keyword>
<evidence type="ECO:0000259" key="11">
    <source>
        <dbReference type="PROSITE" id="PS50109"/>
    </source>
</evidence>
<feature type="domain" description="Histidine kinase" evidence="11">
    <location>
        <begin position="230"/>
        <end position="451"/>
    </location>
</feature>
<dbReference type="PROSITE" id="PS50885">
    <property type="entry name" value="HAMP"/>
    <property type="match status" value="1"/>
</dbReference>
<keyword evidence="14" id="KW-1185">Reference proteome</keyword>
<evidence type="ECO:0000256" key="3">
    <source>
        <dbReference type="ARBA" id="ARBA00012438"/>
    </source>
</evidence>
<keyword evidence="9 10" id="KW-0472">Membrane</keyword>
<comment type="subcellular location">
    <subcellularLocation>
        <location evidence="2">Cell membrane</location>
    </subcellularLocation>
</comment>
<dbReference type="SMART" id="SM00387">
    <property type="entry name" value="HATPase_c"/>
    <property type="match status" value="1"/>
</dbReference>
<dbReference type="InterPro" id="IPR003594">
    <property type="entry name" value="HATPase_dom"/>
</dbReference>
<reference evidence="13 14" key="1">
    <citation type="submission" date="2021-06" db="EMBL/GenBank/DDBJ databases">
        <authorList>
            <person name="Criscuolo A."/>
        </authorList>
    </citation>
    <scope>NUCLEOTIDE SEQUENCE [LARGE SCALE GENOMIC DNA]</scope>
    <source>
        <strain evidence="14">CIP 111802</strain>
    </source>
</reference>
<dbReference type="PROSITE" id="PS50109">
    <property type="entry name" value="HIS_KIN"/>
    <property type="match status" value="1"/>
</dbReference>
<dbReference type="Proteomes" id="UP000730618">
    <property type="component" value="Unassembled WGS sequence"/>
</dbReference>
<dbReference type="InterPro" id="IPR003661">
    <property type="entry name" value="HisK_dim/P_dom"/>
</dbReference>
<dbReference type="Pfam" id="PF00672">
    <property type="entry name" value="HAMP"/>
    <property type="match status" value="1"/>
</dbReference>
<comment type="catalytic activity">
    <reaction evidence="1">
        <text>ATP + protein L-histidine = ADP + protein N-phospho-L-histidine.</text>
        <dbReference type="EC" id="2.7.13.3"/>
    </reaction>
</comment>
<dbReference type="InterPro" id="IPR003660">
    <property type="entry name" value="HAMP_dom"/>
</dbReference>
<dbReference type="InterPro" id="IPR005467">
    <property type="entry name" value="His_kinase_dom"/>
</dbReference>
<keyword evidence="10" id="KW-0812">Transmembrane</keyword>
<gene>
    <name evidence="13" type="primary">rcsC_24</name>
    <name evidence="13" type="ORF">PAECIP111802_06764</name>
</gene>
<dbReference type="CDD" id="cd00075">
    <property type="entry name" value="HATPase"/>
    <property type="match status" value="1"/>
</dbReference>
<keyword evidence="7 13" id="KW-0418">Kinase</keyword>
<dbReference type="SMART" id="SM00304">
    <property type="entry name" value="HAMP"/>
    <property type="match status" value="1"/>
</dbReference>
<evidence type="ECO:0000256" key="10">
    <source>
        <dbReference type="SAM" id="Phobius"/>
    </source>
</evidence>
<evidence type="ECO:0000259" key="12">
    <source>
        <dbReference type="PROSITE" id="PS50885"/>
    </source>
</evidence>
<evidence type="ECO:0000256" key="4">
    <source>
        <dbReference type="ARBA" id="ARBA00022475"/>
    </source>
</evidence>
<evidence type="ECO:0000256" key="6">
    <source>
        <dbReference type="ARBA" id="ARBA00022741"/>
    </source>
</evidence>
<evidence type="ECO:0000256" key="2">
    <source>
        <dbReference type="ARBA" id="ARBA00004236"/>
    </source>
</evidence>
<evidence type="ECO:0000313" key="14">
    <source>
        <dbReference type="Proteomes" id="UP000730618"/>
    </source>
</evidence>
<proteinExistence type="predicted"/>
<evidence type="ECO:0000256" key="5">
    <source>
        <dbReference type="ARBA" id="ARBA00022679"/>
    </source>
</evidence>
<organism evidence="13 14">
    <name type="scientific">Paenibacillus allorhizosphaerae</name>
    <dbReference type="NCBI Taxonomy" id="2849866"/>
    <lineage>
        <taxon>Bacteria</taxon>
        <taxon>Bacillati</taxon>
        <taxon>Bacillota</taxon>
        <taxon>Bacilli</taxon>
        <taxon>Bacillales</taxon>
        <taxon>Paenibacillaceae</taxon>
        <taxon>Paenibacillus</taxon>
    </lineage>
</organism>
<dbReference type="GO" id="GO:0004673">
    <property type="term" value="F:protein histidine kinase activity"/>
    <property type="evidence" value="ECO:0007669"/>
    <property type="project" value="UniProtKB-EC"/>
</dbReference>
<dbReference type="CDD" id="cd00082">
    <property type="entry name" value="HisKA"/>
    <property type="match status" value="1"/>
</dbReference>
<evidence type="ECO:0000256" key="1">
    <source>
        <dbReference type="ARBA" id="ARBA00000085"/>
    </source>
</evidence>
<dbReference type="PANTHER" id="PTHR43047">
    <property type="entry name" value="TWO-COMPONENT HISTIDINE PROTEIN KINASE"/>
    <property type="match status" value="1"/>
</dbReference>
<dbReference type="RefSeq" id="WP_218102930.1">
    <property type="nucleotide sequence ID" value="NZ_CAJVCE010000035.1"/>
</dbReference>
<keyword evidence="10" id="KW-1133">Transmembrane helix</keyword>
<dbReference type="PANTHER" id="PTHR43047:SF72">
    <property type="entry name" value="OSMOSENSING HISTIDINE PROTEIN KINASE SLN1"/>
    <property type="match status" value="1"/>
</dbReference>
<dbReference type="Pfam" id="PF00512">
    <property type="entry name" value="HisKA"/>
    <property type="match status" value="1"/>
</dbReference>
<sequence>MKVSRKLFFAMAAFIVSLCVVFGAVTQLIVKESVEALIKSSRGEELESLSGQLVRYYENHNRSWEGIQRPDGQESNWNIGPSSSLLLLSPQDQILLRTGEEAVSRIKHLGIQKPLRWQGESIAVMYYYDPEVAMLSKLRIGIPISVLFLLIPSAVLFIGISLWVAWLLSKRLTAPLRQLIPVIDRLGKGEYGVRASATARDEYGQVARAFNEMAQLIQALEEHRRNMVADVAHELRTPITIIRGKLDLIQHSGSRIEPESLLPLQDELIRLTRLVDDLHQLSLAEAKKLPIERKATNVCELLRRIVDRMTYDADPKCIRIHMVCEDDLPLIDIDPNRMTQVFLNLIGNAVRYSTPGGSIMITIRAEPPNKGEAGYIRVAVADTGPGIDPQHLPYLFDRFYRANETMAQNRGGMGLGLAIAKGFVTAHHGTIDVESVLGQGTVFTIRLPVFQH</sequence>
<comment type="caution">
    <text evidence="13">The sequence shown here is derived from an EMBL/GenBank/DDBJ whole genome shotgun (WGS) entry which is preliminary data.</text>
</comment>
<dbReference type="CDD" id="cd06225">
    <property type="entry name" value="HAMP"/>
    <property type="match status" value="1"/>
</dbReference>
<evidence type="ECO:0000256" key="7">
    <source>
        <dbReference type="ARBA" id="ARBA00022777"/>
    </source>
</evidence>
<feature type="transmembrane region" description="Helical" evidence="10">
    <location>
        <begin position="144"/>
        <end position="168"/>
    </location>
</feature>
<evidence type="ECO:0000256" key="8">
    <source>
        <dbReference type="ARBA" id="ARBA00022840"/>
    </source>
</evidence>
<keyword evidence="6" id="KW-0547">Nucleotide-binding</keyword>
<dbReference type="EMBL" id="CAJVCE010000035">
    <property type="protein sequence ID" value="CAG7657537.1"/>
    <property type="molecule type" value="Genomic_DNA"/>
</dbReference>
<dbReference type="EC" id="2.7.13.3" evidence="3"/>
<dbReference type="Pfam" id="PF02518">
    <property type="entry name" value="HATPase_c"/>
    <property type="match status" value="1"/>
</dbReference>
<dbReference type="SMART" id="SM00388">
    <property type="entry name" value="HisKA"/>
    <property type="match status" value="1"/>
</dbReference>
<keyword evidence="8" id="KW-0067">ATP-binding</keyword>